<keyword evidence="8" id="KW-1185">Reference proteome</keyword>
<dbReference type="EMBL" id="CP138583">
    <property type="protein sequence ID" value="WPH00667.1"/>
    <property type="molecule type" value="Genomic_DNA"/>
</dbReference>
<feature type="transmembrane region" description="Helical" evidence="6">
    <location>
        <begin position="227"/>
        <end position="248"/>
    </location>
</feature>
<organism evidence="7 8">
    <name type="scientific">Acrodontium crateriforme</name>
    <dbReference type="NCBI Taxonomy" id="150365"/>
    <lineage>
        <taxon>Eukaryota</taxon>
        <taxon>Fungi</taxon>
        <taxon>Dikarya</taxon>
        <taxon>Ascomycota</taxon>
        <taxon>Pezizomycotina</taxon>
        <taxon>Dothideomycetes</taxon>
        <taxon>Dothideomycetidae</taxon>
        <taxon>Mycosphaerellales</taxon>
        <taxon>Teratosphaeriaceae</taxon>
        <taxon>Acrodontium</taxon>
    </lineage>
</organism>
<feature type="transmembrane region" description="Helical" evidence="6">
    <location>
        <begin position="334"/>
        <end position="357"/>
    </location>
</feature>
<proteinExistence type="predicted"/>
<reference evidence="7 8" key="1">
    <citation type="submission" date="2023-11" db="EMBL/GenBank/DDBJ databases">
        <title>An acidophilic fungus is an integral part of prey digestion in a carnivorous sundew plant.</title>
        <authorList>
            <person name="Tsai I.J."/>
        </authorList>
    </citation>
    <scope>NUCLEOTIDE SEQUENCE [LARGE SCALE GENOMIC DNA]</scope>
    <source>
        <strain evidence="7">169a</strain>
    </source>
</reference>
<dbReference type="InterPro" id="IPR011701">
    <property type="entry name" value="MFS"/>
</dbReference>
<feature type="transmembrane region" description="Helical" evidence="6">
    <location>
        <begin position="165"/>
        <end position="187"/>
    </location>
</feature>
<evidence type="ECO:0000313" key="7">
    <source>
        <dbReference type="EMBL" id="WPH00667.1"/>
    </source>
</evidence>
<keyword evidence="2 6" id="KW-0812">Transmembrane</keyword>
<feature type="transmembrane region" description="Helical" evidence="6">
    <location>
        <begin position="199"/>
        <end position="221"/>
    </location>
</feature>
<feature type="transmembrane region" description="Helical" evidence="6">
    <location>
        <begin position="378"/>
        <end position="397"/>
    </location>
</feature>
<accession>A0AAQ3M460</accession>
<evidence type="ECO:0000256" key="5">
    <source>
        <dbReference type="SAM" id="MobiDB-lite"/>
    </source>
</evidence>
<dbReference type="GO" id="GO:0016020">
    <property type="term" value="C:membrane"/>
    <property type="evidence" value="ECO:0007669"/>
    <property type="project" value="UniProtKB-SubCell"/>
</dbReference>
<gene>
    <name evidence="7" type="ORF">R9X50_00349700</name>
</gene>
<dbReference type="AlphaFoldDB" id="A0AAQ3M460"/>
<dbReference type="Gene3D" id="1.20.1250.20">
    <property type="entry name" value="MFS general substrate transporter like domains"/>
    <property type="match status" value="1"/>
</dbReference>
<feature type="transmembrane region" description="Helical" evidence="6">
    <location>
        <begin position="436"/>
        <end position="457"/>
    </location>
</feature>
<evidence type="ECO:0000256" key="3">
    <source>
        <dbReference type="ARBA" id="ARBA00022989"/>
    </source>
</evidence>
<keyword evidence="4 6" id="KW-0472">Membrane</keyword>
<evidence type="ECO:0000256" key="6">
    <source>
        <dbReference type="SAM" id="Phobius"/>
    </source>
</evidence>
<feature type="region of interest" description="Disordered" evidence="5">
    <location>
        <begin position="1"/>
        <end position="39"/>
    </location>
</feature>
<feature type="transmembrane region" description="Helical" evidence="6">
    <location>
        <begin position="403"/>
        <end position="424"/>
    </location>
</feature>
<feature type="transmembrane region" description="Helical" evidence="6">
    <location>
        <begin position="133"/>
        <end position="153"/>
    </location>
</feature>
<dbReference type="GO" id="GO:0022857">
    <property type="term" value="F:transmembrane transporter activity"/>
    <property type="evidence" value="ECO:0007669"/>
    <property type="project" value="InterPro"/>
</dbReference>
<evidence type="ECO:0000256" key="1">
    <source>
        <dbReference type="ARBA" id="ARBA00004141"/>
    </source>
</evidence>
<protein>
    <recommendedName>
        <fullName evidence="9">Major facilitator superfamily (MFS) profile domain-containing protein</fullName>
    </recommendedName>
</protein>
<dbReference type="SUPFAM" id="SSF103473">
    <property type="entry name" value="MFS general substrate transporter"/>
    <property type="match status" value="1"/>
</dbReference>
<dbReference type="PANTHER" id="PTHR23507">
    <property type="entry name" value="ZGC:174356"/>
    <property type="match status" value="1"/>
</dbReference>
<evidence type="ECO:0000256" key="2">
    <source>
        <dbReference type="ARBA" id="ARBA00022692"/>
    </source>
</evidence>
<feature type="transmembrane region" description="Helical" evidence="6">
    <location>
        <begin position="469"/>
        <end position="491"/>
    </location>
</feature>
<feature type="compositionally biased region" description="Basic and acidic residues" evidence="5">
    <location>
        <begin position="11"/>
        <end position="39"/>
    </location>
</feature>
<dbReference type="PANTHER" id="PTHR23507:SF1">
    <property type="entry name" value="FI18259P1-RELATED"/>
    <property type="match status" value="1"/>
</dbReference>
<name>A0AAQ3M460_9PEZI</name>
<dbReference type="InterPro" id="IPR036259">
    <property type="entry name" value="MFS_trans_sf"/>
</dbReference>
<evidence type="ECO:0000256" key="4">
    <source>
        <dbReference type="ARBA" id="ARBA00023136"/>
    </source>
</evidence>
<sequence length="511" mass="54573">MSVNASAMNGADEHTPLVRRASEAHDNIPDQREGEVKNSRERARTRLAVFCFTIVAYLYNFGTVAAQTALLEHIICNQHFQQVPHVHPDCTDDSVQRELAIVSQGELTAKLLPGLLLNLPYGILADRIGRRTVFGMSLVGILLSQGLTMFILWQADIFSPKLIWFAHAFRIIGGGEAVAVTMIFAALADVFPADARATVFAQIASAAWACQLVAPLLGAFLMLTSPWVPLLSGYALFACGSLISLYTLPETAPSKAQDSAPHLDQSTSHHPTASILVRCSAQCRLWVVLFCQYCKNIFSVKGALPLLFGFFTTTIGDSAAGFELQYVHKRYGWSYSYAAAIMTVRSAVALAVLSVFLPLCNRIAASAKGWSTNDRDIAIMRTAAAFLTIGALVLSAASTSWTAILAFIFLAFGAPLTVVGKSLLTALGPKEMAGTLLSSINTAASLGAVVAGPILAASFQHGLRKGGSWIGFPLLVIALFYASGFISVLCVRASKAADVASKHNIDDGETA</sequence>
<keyword evidence="3 6" id="KW-1133">Transmembrane helix</keyword>
<comment type="subcellular location">
    <subcellularLocation>
        <location evidence="1">Membrane</location>
        <topology evidence="1">Multi-pass membrane protein</topology>
    </subcellularLocation>
</comment>
<evidence type="ECO:0000313" key="8">
    <source>
        <dbReference type="Proteomes" id="UP001303373"/>
    </source>
</evidence>
<dbReference type="Proteomes" id="UP001303373">
    <property type="component" value="Chromosome 4"/>
</dbReference>
<evidence type="ECO:0008006" key="9">
    <source>
        <dbReference type="Google" id="ProtNLM"/>
    </source>
</evidence>
<dbReference type="Pfam" id="PF07690">
    <property type="entry name" value="MFS_1"/>
    <property type="match status" value="1"/>
</dbReference>